<dbReference type="PANTHER" id="PTHR39158:SF1">
    <property type="entry name" value="DNAJ HOMOLOG SUBFAMILY C MEMBER 28"/>
    <property type="match status" value="1"/>
</dbReference>
<evidence type="ECO:0000313" key="3">
    <source>
        <dbReference type="Proteomes" id="UP000694557"/>
    </source>
</evidence>
<evidence type="ECO:0000313" key="2">
    <source>
        <dbReference type="Ensembl" id="ENSOKIP00005088536.1"/>
    </source>
</evidence>
<sequence>MLAKEVLDFRLDRYQQNVNNGSKASCDLFKCMFYIPMLTIKCGNKYNRHHRVSCHCWAGVCLCVSPAEMSYAIQLLIYDKEKVKDVAPQHCHDLSYEGVGSGMPSQREHQYRQFQVDWAVEQKELETAAAAEGALVECDARQLSRQIKVTQAVERLVEDLIQESMSRGDFRNLSDAGKPLNKFEHNQYDDLITLNHILIDNGYQPPWIVMQHDIREDIAPIRDRLLCWITSTGFAPMLTMQMTHFSLEHEIDHAEKAAIQGRQERKREKSIDRMLNYYEWKCSVTFSSFAFCLPQLH</sequence>
<feature type="domain" description="DnaJ homologue subfamily C member 28 conserved" evidence="1">
    <location>
        <begin position="156"/>
        <end position="219"/>
    </location>
</feature>
<dbReference type="InterPro" id="IPR018961">
    <property type="entry name" value="DnaJ_homolog_subfam-C_membr-28"/>
</dbReference>
<dbReference type="GeneTree" id="ENSGT00940000154065"/>
<evidence type="ECO:0000259" key="1">
    <source>
        <dbReference type="Pfam" id="PF09350"/>
    </source>
</evidence>
<dbReference type="InterPro" id="IPR052573">
    <property type="entry name" value="DnaJ_C_subfamily_28"/>
</dbReference>
<protein>
    <submittedName>
        <fullName evidence="2">DnaJ heat shock protein family (Hsp40) member C28</fullName>
    </submittedName>
</protein>
<gene>
    <name evidence="2" type="primary">DNAJC28</name>
</gene>
<reference evidence="2" key="1">
    <citation type="submission" date="2025-08" db="UniProtKB">
        <authorList>
            <consortium name="Ensembl"/>
        </authorList>
    </citation>
    <scope>IDENTIFICATION</scope>
</reference>
<dbReference type="Ensembl" id="ENSOKIT00005094635.1">
    <property type="protein sequence ID" value="ENSOKIP00005088536.1"/>
    <property type="gene ID" value="ENSOKIG00005038609.1"/>
</dbReference>
<proteinExistence type="predicted"/>
<dbReference type="AlphaFoldDB" id="A0A8C7JJP0"/>
<dbReference type="Proteomes" id="UP000694557">
    <property type="component" value="Unassembled WGS sequence"/>
</dbReference>
<reference evidence="2" key="2">
    <citation type="submission" date="2025-09" db="UniProtKB">
        <authorList>
            <consortium name="Ensembl"/>
        </authorList>
    </citation>
    <scope>IDENTIFICATION</scope>
</reference>
<organism evidence="2 3">
    <name type="scientific">Oncorhynchus kisutch</name>
    <name type="common">Coho salmon</name>
    <name type="synonym">Salmo kisutch</name>
    <dbReference type="NCBI Taxonomy" id="8019"/>
    <lineage>
        <taxon>Eukaryota</taxon>
        <taxon>Metazoa</taxon>
        <taxon>Chordata</taxon>
        <taxon>Craniata</taxon>
        <taxon>Vertebrata</taxon>
        <taxon>Euteleostomi</taxon>
        <taxon>Actinopterygii</taxon>
        <taxon>Neopterygii</taxon>
        <taxon>Teleostei</taxon>
        <taxon>Protacanthopterygii</taxon>
        <taxon>Salmoniformes</taxon>
        <taxon>Salmonidae</taxon>
        <taxon>Salmoninae</taxon>
        <taxon>Oncorhynchus</taxon>
    </lineage>
</organism>
<dbReference type="Pfam" id="PF09350">
    <property type="entry name" value="DJC28_CD"/>
    <property type="match status" value="1"/>
</dbReference>
<accession>A0A8C7JJP0</accession>
<keyword evidence="3" id="KW-1185">Reference proteome</keyword>
<dbReference type="PANTHER" id="PTHR39158">
    <property type="entry name" value="OS08G0560600 PROTEIN"/>
    <property type="match status" value="1"/>
</dbReference>
<name>A0A8C7JJP0_ONCKI</name>